<reference evidence="1" key="2">
    <citation type="submission" date="2025-09" db="UniProtKB">
        <authorList>
            <consortium name="Ensembl"/>
        </authorList>
    </citation>
    <scope>IDENTIFICATION</scope>
</reference>
<dbReference type="Proteomes" id="UP000694546">
    <property type="component" value="Chromosome 19"/>
</dbReference>
<protein>
    <submittedName>
        <fullName evidence="1">Molybdopterin synthase catalytic subunit-like</fullName>
    </submittedName>
</protein>
<dbReference type="Ensembl" id="ENSGMOT00000054043.1">
    <property type="protein sequence ID" value="ENSGMOP00000057551.1"/>
    <property type="gene ID" value="ENSGMOG00000026612.1"/>
</dbReference>
<accession>A0A8C5C593</accession>
<dbReference type="GO" id="GO:0030366">
    <property type="term" value="F:molybdopterin synthase activity"/>
    <property type="evidence" value="ECO:0007669"/>
    <property type="project" value="UniProtKB-UniRule"/>
</dbReference>
<dbReference type="AlphaFoldDB" id="A0A8C5C593"/>
<gene>
    <name evidence="1" type="primary">LOC115531884</name>
</gene>
<dbReference type="GO" id="GO:1990140">
    <property type="term" value="C:molybdopterin synthase complex"/>
    <property type="evidence" value="ECO:0007669"/>
    <property type="project" value="UniProtKB-UniRule"/>
</dbReference>
<keyword evidence="2" id="KW-1185">Reference proteome</keyword>
<organism evidence="1 2">
    <name type="scientific">Gadus morhua</name>
    <name type="common">Atlantic cod</name>
    <dbReference type="NCBI Taxonomy" id="8049"/>
    <lineage>
        <taxon>Eukaryota</taxon>
        <taxon>Metazoa</taxon>
        <taxon>Chordata</taxon>
        <taxon>Craniata</taxon>
        <taxon>Vertebrata</taxon>
        <taxon>Euteleostomi</taxon>
        <taxon>Actinopterygii</taxon>
        <taxon>Neopterygii</taxon>
        <taxon>Teleostei</taxon>
        <taxon>Neoteleostei</taxon>
        <taxon>Acanthomorphata</taxon>
        <taxon>Zeiogadaria</taxon>
        <taxon>Gadariae</taxon>
        <taxon>Gadiformes</taxon>
        <taxon>Gadoidei</taxon>
        <taxon>Gadidae</taxon>
        <taxon>Gadus</taxon>
    </lineage>
</organism>
<dbReference type="Gene3D" id="3.90.1170.40">
    <property type="entry name" value="Molybdopterin biosynthesis MoaE subunit"/>
    <property type="match status" value="1"/>
</dbReference>
<dbReference type="GO" id="GO:1990133">
    <property type="term" value="C:molybdopterin adenylyltransferase complex"/>
    <property type="evidence" value="ECO:0007669"/>
    <property type="project" value="TreeGrafter"/>
</dbReference>
<reference evidence="1" key="1">
    <citation type="submission" date="2025-08" db="UniProtKB">
        <authorList>
            <consortium name="Ensembl"/>
        </authorList>
    </citation>
    <scope>IDENTIFICATION</scope>
</reference>
<dbReference type="GeneTree" id="ENSGT00510000047669"/>
<evidence type="ECO:0000313" key="1">
    <source>
        <dbReference type="Ensembl" id="ENSGMOP00000057551.1"/>
    </source>
</evidence>
<dbReference type="SUPFAM" id="SSF54690">
    <property type="entry name" value="Molybdopterin synthase subunit MoaE"/>
    <property type="match status" value="1"/>
</dbReference>
<dbReference type="CDD" id="cd00756">
    <property type="entry name" value="MoaE"/>
    <property type="match status" value="1"/>
</dbReference>
<dbReference type="InterPro" id="IPR003448">
    <property type="entry name" value="Mopterin_biosynth_MoaE"/>
</dbReference>
<dbReference type="Pfam" id="PF02391">
    <property type="entry name" value="MoaE"/>
    <property type="match status" value="1"/>
</dbReference>
<dbReference type="GO" id="GO:0006777">
    <property type="term" value="P:Mo-molybdopterin cofactor biosynthetic process"/>
    <property type="evidence" value="ECO:0007669"/>
    <property type="project" value="UniProtKB-UniRule"/>
</dbReference>
<evidence type="ECO:0000313" key="2">
    <source>
        <dbReference type="Proteomes" id="UP000694546"/>
    </source>
</evidence>
<proteinExistence type="predicted"/>
<dbReference type="PANTHER" id="PTHR23404">
    <property type="entry name" value="MOLYBDOPTERIN SYNTHASE RELATED"/>
    <property type="match status" value="1"/>
</dbReference>
<name>A0A8C5C593_GADMO</name>
<dbReference type="InterPro" id="IPR036563">
    <property type="entry name" value="MoaE_sf"/>
</dbReference>
<sequence length="166" mass="18405">MSSREEVGGSMEPSRDLIGLSSEPLSIERVYSSAVSPSCGAVALFIGTTREHFEGRRVIRLEYEAYEPMVKSELSAVCRDIRSRWPMVKHICIQHRLGLVPVAEASVAIAISSPHRCEAQEAVGYCINALKASAPIWKKVIKSVCVWCVWCGVVCGVWRHSRIAFE</sequence>
<dbReference type="GO" id="GO:0000166">
    <property type="term" value="F:nucleotide binding"/>
    <property type="evidence" value="ECO:0007669"/>
    <property type="project" value="UniProtKB-KW"/>
</dbReference>